<dbReference type="GO" id="GO:0016832">
    <property type="term" value="F:aldehyde-lyase activity"/>
    <property type="evidence" value="ECO:0007669"/>
    <property type="project" value="TreeGrafter"/>
</dbReference>
<dbReference type="Gene3D" id="3.20.20.60">
    <property type="entry name" value="Phosphoenolpyruvate-binding domains"/>
    <property type="match status" value="1"/>
</dbReference>
<feature type="domain" description="HpcH/HpaI aldolase/citrate lyase" evidence="4">
    <location>
        <begin position="16"/>
        <end position="147"/>
    </location>
</feature>
<dbReference type="PANTHER" id="PTHR30502:SF0">
    <property type="entry name" value="PHOSPHOENOLPYRUVATE CARBOXYLASE FAMILY PROTEIN"/>
    <property type="match status" value="1"/>
</dbReference>
<dbReference type="InterPro" id="IPR015813">
    <property type="entry name" value="Pyrv/PenolPyrv_kinase-like_dom"/>
</dbReference>
<evidence type="ECO:0000256" key="1">
    <source>
        <dbReference type="ARBA" id="ARBA00005568"/>
    </source>
</evidence>
<proteinExistence type="inferred from homology"/>
<evidence type="ECO:0000256" key="3">
    <source>
        <dbReference type="ARBA" id="ARBA00023239"/>
    </source>
</evidence>
<dbReference type="InterPro" id="IPR005000">
    <property type="entry name" value="Aldolase/citrate-lyase_domain"/>
</dbReference>
<dbReference type="InterPro" id="IPR040442">
    <property type="entry name" value="Pyrv_kinase-like_dom_sf"/>
</dbReference>
<dbReference type="GO" id="GO:0005737">
    <property type="term" value="C:cytoplasm"/>
    <property type="evidence" value="ECO:0007669"/>
    <property type="project" value="TreeGrafter"/>
</dbReference>
<gene>
    <name evidence="5" type="ORF">METZ01_LOCUS62211</name>
</gene>
<keyword evidence="2" id="KW-0479">Metal-binding</keyword>
<evidence type="ECO:0000313" key="5">
    <source>
        <dbReference type="EMBL" id="SVA09357.1"/>
    </source>
</evidence>
<feature type="non-terminal residue" evidence="5">
    <location>
        <position position="148"/>
    </location>
</feature>
<organism evidence="5">
    <name type="scientific">marine metagenome</name>
    <dbReference type="NCBI Taxonomy" id="408172"/>
    <lineage>
        <taxon>unclassified sequences</taxon>
        <taxon>metagenomes</taxon>
        <taxon>ecological metagenomes</taxon>
    </lineage>
</organism>
<dbReference type="Pfam" id="PF03328">
    <property type="entry name" value="HpcH_HpaI"/>
    <property type="match status" value="1"/>
</dbReference>
<dbReference type="EMBL" id="UINC01003801">
    <property type="protein sequence ID" value="SVA09357.1"/>
    <property type="molecule type" value="Genomic_DNA"/>
</dbReference>
<dbReference type="InterPro" id="IPR050251">
    <property type="entry name" value="HpcH-HpaI_aldolase"/>
</dbReference>
<name>A0A381T427_9ZZZZ</name>
<sequence>MNGKTIKVPEINRVFDPTVVETIASVGYGCVWVDMEHSHADFKDLATLVLAARASEIDIFVRIPHGPYNQIIKTLEIGASGLIWPHCKSKQEAEAFVEMSRYHPEGMRGMGGGRDSSFGKSEKPAYYDIANENVLLGVMIEDKEGVEA</sequence>
<evidence type="ECO:0000256" key="2">
    <source>
        <dbReference type="ARBA" id="ARBA00022723"/>
    </source>
</evidence>
<dbReference type="GO" id="GO:0046872">
    <property type="term" value="F:metal ion binding"/>
    <property type="evidence" value="ECO:0007669"/>
    <property type="project" value="UniProtKB-KW"/>
</dbReference>
<evidence type="ECO:0000259" key="4">
    <source>
        <dbReference type="Pfam" id="PF03328"/>
    </source>
</evidence>
<keyword evidence="3" id="KW-0456">Lyase</keyword>
<comment type="similarity">
    <text evidence="1">Belongs to the HpcH/HpaI aldolase family.</text>
</comment>
<reference evidence="5" key="1">
    <citation type="submission" date="2018-05" db="EMBL/GenBank/DDBJ databases">
        <authorList>
            <person name="Lanie J.A."/>
            <person name="Ng W.-L."/>
            <person name="Kazmierczak K.M."/>
            <person name="Andrzejewski T.M."/>
            <person name="Davidsen T.M."/>
            <person name="Wayne K.J."/>
            <person name="Tettelin H."/>
            <person name="Glass J.I."/>
            <person name="Rusch D."/>
            <person name="Podicherti R."/>
            <person name="Tsui H.-C.T."/>
            <person name="Winkler M.E."/>
        </authorList>
    </citation>
    <scope>NUCLEOTIDE SEQUENCE</scope>
</reference>
<dbReference type="SUPFAM" id="SSF51621">
    <property type="entry name" value="Phosphoenolpyruvate/pyruvate domain"/>
    <property type="match status" value="1"/>
</dbReference>
<protein>
    <recommendedName>
        <fullName evidence="4">HpcH/HpaI aldolase/citrate lyase domain-containing protein</fullName>
    </recommendedName>
</protein>
<dbReference type="AlphaFoldDB" id="A0A381T427"/>
<dbReference type="PANTHER" id="PTHR30502">
    <property type="entry name" value="2-KETO-3-DEOXY-L-RHAMNONATE ALDOLASE"/>
    <property type="match status" value="1"/>
</dbReference>
<accession>A0A381T427</accession>